<dbReference type="InterPro" id="IPR042187">
    <property type="entry name" value="Flagellin_C_sub2"/>
</dbReference>
<dbReference type="PRINTS" id="PR00207">
    <property type="entry name" value="FLAGELLIN"/>
</dbReference>
<comment type="function">
    <text evidence="4">Flagellin is the subunit protein which polymerizes to form the filaments of bacterial flagella.</text>
</comment>
<dbReference type="RefSeq" id="WP_186875996.1">
    <property type="nucleotide sequence ID" value="NZ_JACOPF010000002.1"/>
</dbReference>
<evidence type="ECO:0000313" key="8">
    <source>
        <dbReference type="Proteomes" id="UP000652477"/>
    </source>
</evidence>
<dbReference type="GO" id="GO:0005576">
    <property type="term" value="C:extracellular region"/>
    <property type="evidence" value="ECO:0007669"/>
    <property type="project" value="UniProtKB-SubCell"/>
</dbReference>
<keyword evidence="7" id="KW-0282">Flagellum</keyword>
<dbReference type="Proteomes" id="UP000652477">
    <property type="component" value="Unassembled WGS sequence"/>
</dbReference>
<dbReference type="PANTHER" id="PTHR42792:SF2">
    <property type="entry name" value="FLAGELLIN"/>
    <property type="match status" value="1"/>
</dbReference>
<evidence type="ECO:0000256" key="2">
    <source>
        <dbReference type="ARBA" id="ARBA00020110"/>
    </source>
</evidence>
<keyword evidence="4" id="KW-0964">Secreted</keyword>
<comment type="similarity">
    <text evidence="1 4">Belongs to the bacterial flagellin family.</text>
</comment>
<organism evidence="7 8">
    <name type="scientific">Mediterraneibacter hominis</name>
    <dbReference type="NCBI Taxonomy" id="2763054"/>
    <lineage>
        <taxon>Bacteria</taxon>
        <taxon>Bacillati</taxon>
        <taxon>Bacillota</taxon>
        <taxon>Clostridia</taxon>
        <taxon>Lachnospirales</taxon>
        <taxon>Lachnospiraceae</taxon>
        <taxon>Mediterraneibacter</taxon>
    </lineage>
</organism>
<keyword evidence="8" id="KW-1185">Reference proteome</keyword>
<sequence length="504" mass="53127">MRIQHNIAALNSYRNLTNNNSAVSKNLEKLSSGYKINRAGDDAAGLAISEKMRAQITGLETAQKNANDGISLVQTAEGALTEVHSMLNRMVELADQSANGTYQDEVDRENLQKEMQSLKDEINRISESTNFNGINLLDGSLAAKDGAATVNTTFGNTAAAVTASGGAAFSQEITLKTAAADSNEQTLNVKYLDKDGNVQNATVTFTGSTTAADNATAAAKALEEVFGDGYNVTANGGKITITAKNKGADQTQIIGLEQLDKGNKVTATIGAVTAGKADVFEVDLSSVSVTTAKGEYQENIIEIDGQKFQIVARGSNPDLETGVKAIYVDQTSGNFNEDSVKNIADQLKEYGIDASADGKKLKISKSTDGSAKGGLTLQIGDTSDDFNQLTVSVGAMDTNSLGIANLDISTQAGAKAAVDVIKNAINMVSSTRGDLGAIQNRLEHTINNLSVTTENMTAAESRIRDVDMAEEMMAYTKNNILVQSSQAMLAQANQIPQGVLQLLQ</sequence>
<keyword evidence="3 4" id="KW-0975">Bacterial flagellum</keyword>
<dbReference type="Gene3D" id="6.10.10.10">
    <property type="entry name" value="Flagellar export chaperone, C-terminal domain"/>
    <property type="match status" value="1"/>
</dbReference>
<dbReference type="AlphaFoldDB" id="A0A923LIB7"/>
<dbReference type="InterPro" id="IPR001492">
    <property type="entry name" value="Flagellin"/>
</dbReference>
<gene>
    <name evidence="7" type="ORF">H8S37_10385</name>
</gene>
<dbReference type="GO" id="GO:0005198">
    <property type="term" value="F:structural molecule activity"/>
    <property type="evidence" value="ECO:0007669"/>
    <property type="project" value="UniProtKB-UniRule"/>
</dbReference>
<dbReference type="Pfam" id="PF00700">
    <property type="entry name" value="Flagellin_C"/>
    <property type="match status" value="1"/>
</dbReference>
<evidence type="ECO:0000256" key="4">
    <source>
        <dbReference type="RuleBase" id="RU362073"/>
    </source>
</evidence>
<accession>A0A923LIB7</accession>
<evidence type="ECO:0000256" key="3">
    <source>
        <dbReference type="ARBA" id="ARBA00023143"/>
    </source>
</evidence>
<comment type="caution">
    <text evidence="7">The sequence shown here is derived from an EMBL/GenBank/DDBJ whole genome shotgun (WGS) entry which is preliminary data.</text>
</comment>
<evidence type="ECO:0000256" key="1">
    <source>
        <dbReference type="ARBA" id="ARBA00005709"/>
    </source>
</evidence>
<dbReference type="Gene3D" id="1.20.1330.10">
    <property type="entry name" value="f41 fragment of flagellin, N-terminal domain"/>
    <property type="match status" value="2"/>
</dbReference>
<protein>
    <recommendedName>
        <fullName evidence="2 4">Flagellin</fullName>
    </recommendedName>
</protein>
<feature type="domain" description="Flagellin C-terminal" evidence="6">
    <location>
        <begin position="419"/>
        <end position="503"/>
    </location>
</feature>
<dbReference type="Gene3D" id="3.30.70.2120">
    <property type="match status" value="1"/>
</dbReference>
<dbReference type="InterPro" id="IPR046358">
    <property type="entry name" value="Flagellin_C"/>
</dbReference>
<keyword evidence="7" id="KW-0969">Cilium</keyword>
<dbReference type="SUPFAM" id="SSF64518">
    <property type="entry name" value="Phase 1 flagellin"/>
    <property type="match status" value="1"/>
</dbReference>
<feature type="domain" description="Flagellin N-terminal" evidence="5">
    <location>
        <begin position="3"/>
        <end position="140"/>
    </location>
</feature>
<dbReference type="InterPro" id="IPR001029">
    <property type="entry name" value="Flagellin_N"/>
</dbReference>
<evidence type="ECO:0000259" key="6">
    <source>
        <dbReference type="Pfam" id="PF00700"/>
    </source>
</evidence>
<name>A0A923LIB7_9FIRM</name>
<dbReference type="EMBL" id="JACOPF010000002">
    <property type="protein sequence ID" value="MBC5689323.1"/>
    <property type="molecule type" value="Genomic_DNA"/>
</dbReference>
<keyword evidence="7" id="KW-0966">Cell projection</keyword>
<comment type="subcellular location">
    <subcellularLocation>
        <location evidence="4">Secreted</location>
    </subcellularLocation>
    <subcellularLocation>
        <location evidence="4">Bacterial flagellum</location>
    </subcellularLocation>
</comment>
<evidence type="ECO:0000259" key="5">
    <source>
        <dbReference type="Pfam" id="PF00669"/>
    </source>
</evidence>
<evidence type="ECO:0000313" key="7">
    <source>
        <dbReference type="EMBL" id="MBC5689323.1"/>
    </source>
</evidence>
<dbReference type="Pfam" id="PF00669">
    <property type="entry name" value="Flagellin_N"/>
    <property type="match status" value="1"/>
</dbReference>
<dbReference type="GO" id="GO:0009288">
    <property type="term" value="C:bacterial-type flagellum"/>
    <property type="evidence" value="ECO:0007669"/>
    <property type="project" value="UniProtKB-SubCell"/>
</dbReference>
<reference evidence="7" key="1">
    <citation type="submission" date="2020-08" db="EMBL/GenBank/DDBJ databases">
        <title>Genome public.</title>
        <authorList>
            <person name="Liu C."/>
            <person name="Sun Q."/>
        </authorList>
    </citation>
    <scope>NUCLEOTIDE SEQUENCE</scope>
    <source>
        <strain evidence="7">NSJ-55</strain>
    </source>
</reference>
<proteinExistence type="inferred from homology"/>
<dbReference type="PANTHER" id="PTHR42792">
    <property type="entry name" value="FLAGELLIN"/>
    <property type="match status" value="1"/>
</dbReference>